<reference evidence="3 5" key="1">
    <citation type="submission" date="2017-10" db="EMBL/GenBank/DDBJ databases">
        <title>Genomics of the genus Arcobacter.</title>
        <authorList>
            <person name="Perez-Cataluna A."/>
            <person name="Figueras M.J."/>
        </authorList>
    </citation>
    <scope>NUCLEOTIDE SEQUENCE [LARGE SCALE GENOMIC DNA]</scope>
    <source>
        <strain evidence="3 5">CECT 7835</strain>
    </source>
</reference>
<protein>
    <submittedName>
        <fullName evidence="3">Uncharacterized protein</fullName>
    </submittedName>
</protein>
<evidence type="ECO:0000313" key="3">
    <source>
        <dbReference type="EMBL" id="RXK08859.1"/>
    </source>
</evidence>
<gene>
    <name evidence="2" type="ORF">ABIV_0633</name>
    <name evidence="3" type="ORF">CRV05_13085</name>
</gene>
<keyword evidence="1" id="KW-0812">Transmembrane</keyword>
<feature type="transmembrane region" description="Helical" evidence="1">
    <location>
        <begin position="6"/>
        <end position="25"/>
    </location>
</feature>
<dbReference type="EMBL" id="PDKM01000010">
    <property type="protein sequence ID" value="RXK08859.1"/>
    <property type="molecule type" value="Genomic_DNA"/>
</dbReference>
<evidence type="ECO:0000313" key="5">
    <source>
        <dbReference type="Proteomes" id="UP000289193"/>
    </source>
</evidence>
<dbReference type="Proteomes" id="UP000253850">
    <property type="component" value="Chromosome"/>
</dbReference>
<name>A0AAX2A4T1_9BACT</name>
<dbReference type="EMBL" id="CP031217">
    <property type="protein sequence ID" value="AXH11646.1"/>
    <property type="molecule type" value="Genomic_DNA"/>
</dbReference>
<keyword evidence="5" id="KW-1185">Reference proteome</keyword>
<reference evidence="2 4" key="2">
    <citation type="submission" date="2018-07" db="EMBL/GenBank/DDBJ databases">
        <title>Complete genome of the Arcobacter bivalviorum type strain LMG 26154.</title>
        <authorList>
            <person name="Miller W.G."/>
            <person name="Yee E."/>
            <person name="Bono J.L."/>
        </authorList>
    </citation>
    <scope>NUCLEOTIDE SEQUENCE [LARGE SCALE GENOMIC DNA]</scope>
    <source>
        <strain evidence="2 4">LMG 26154</strain>
    </source>
</reference>
<keyword evidence="1" id="KW-0472">Membrane</keyword>
<organism evidence="3 5">
    <name type="scientific">Halarcobacter bivalviorum</name>
    <dbReference type="NCBI Taxonomy" id="663364"/>
    <lineage>
        <taxon>Bacteria</taxon>
        <taxon>Pseudomonadati</taxon>
        <taxon>Campylobacterota</taxon>
        <taxon>Epsilonproteobacteria</taxon>
        <taxon>Campylobacterales</taxon>
        <taxon>Arcobacteraceae</taxon>
        <taxon>Halarcobacter</taxon>
    </lineage>
</organism>
<dbReference type="Proteomes" id="UP000289193">
    <property type="component" value="Unassembled WGS sequence"/>
</dbReference>
<evidence type="ECO:0000256" key="1">
    <source>
        <dbReference type="SAM" id="Phobius"/>
    </source>
</evidence>
<evidence type="ECO:0000313" key="2">
    <source>
        <dbReference type="EMBL" id="AXH11646.1"/>
    </source>
</evidence>
<keyword evidence="1" id="KW-1133">Transmembrane helix</keyword>
<dbReference type="AlphaFoldDB" id="A0AAX2A4T1"/>
<dbReference type="KEGG" id="hbv:ABIV_0633"/>
<sequence>MKKSFILFSVIILLFVFSLLMIKIYETKSINSLNIVNQYKYIQAKNHLLFLEEYLRSLNDFSSLSKLEIEDKDYKIIAFISSKESLYEIELIVKAFEHNVRVHKSFTVSK</sequence>
<dbReference type="RefSeq" id="WP_114838515.1">
    <property type="nucleotide sequence ID" value="NZ_CP031217.1"/>
</dbReference>
<proteinExistence type="predicted"/>
<accession>A0AAX2A4T1</accession>
<evidence type="ECO:0000313" key="4">
    <source>
        <dbReference type="Proteomes" id="UP000253850"/>
    </source>
</evidence>